<proteinExistence type="predicted"/>
<gene>
    <name evidence="2" type="ORF">BOTNAR_0032g00040</name>
</gene>
<name>A0A4Z1J8W2_9HELO</name>
<organism evidence="2 3">
    <name type="scientific">Botryotinia narcissicola</name>
    <dbReference type="NCBI Taxonomy" id="278944"/>
    <lineage>
        <taxon>Eukaryota</taxon>
        <taxon>Fungi</taxon>
        <taxon>Dikarya</taxon>
        <taxon>Ascomycota</taxon>
        <taxon>Pezizomycotina</taxon>
        <taxon>Leotiomycetes</taxon>
        <taxon>Helotiales</taxon>
        <taxon>Sclerotiniaceae</taxon>
        <taxon>Botryotinia</taxon>
    </lineage>
</organism>
<dbReference type="OrthoDB" id="10248617at2759"/>
<dbReference type="Proteomes" id="UP000297452">
    <property type="component" value="Unassembled WGS sequence"/>
</dbReference>
<dbReference type="AlphaFoldDB" id="A0A4Z1J8W2"/>
<sequence>MPPKKKTAGPVEAPAEKSSAKKAQESAPEVDGASVETENPKRKRATKTRQAPAVVEPAPKRDDDGFAALLEPFYDGKSLTDPISTAKDKWNLVPAFLKVKGLVKQHIDSFNYFV</sequence>
<comment type="caution">
    <text evidence="2">The sequence shown here is derived from an EMBL/GenBank/DDBJ whole genome shotgun (WGS) entry which is preliminary data.</text>
</comment>
<reference evidence="2 3" key="1">
    <citation type="submission" date="2017-12" db="EMBL/GenBank/DDBJ databases">
        <title>Comparative genomics of Botrytis spp.</title>
        <authorList>
            <person name="Valero-Jimenez C.A."/>
            <person name="Tapia P."/>
            <person name="Veloso J."/>
            <person name="Silva-Moreno E."/>
            <person name="Staats M."/>
            <person name="Valdes J.H."/>
            <person name="Van Kan J.A.L."/>
        </authorList>
    </citation>
    <scope>NUCLEOTIDE SEQUENCE [LARGE SCALE GENOMIC DNA]</scope>
    <source>
        <strain evidence="2 3">MUCL2120</strain>
    </source>
</reference>
<evidence type="ECO:0000313" key="2">
    <source>
        <dbReference type="EMBL" id="TGO67960.1"/>
    </source>
</evidence>
<evidence type="ECO:0000313" key="3">
    <source>
        <dbReference type="Proteomes" id="UP000297452"/>
    </source>
</evidence>
<feature type="compositionally biased region" description="Basic and acidic residues" evidence="1">
    <location>
        <begin position="14"/>
        <end position="24"/>
    </location>
</feature>
<accession>A0A4Z1J8W2</accession>
<protein>
    <submittedName>
        <fullName evidence="2">Uncharacterized protein</fullName>
    </submittedName>
</protein>
<feature type="region of interest" description="Disordered" evidence="1">
    <location>
        <begin position="1"/>
        <end position="63"/>
    </location>
</feature>
<dbReference type="EMBL" id="PQXJ01000032">
    <property type="protein sequence ID" value="TGO67960.1"/>
    <property type="molecule type" value="Genomic_DNA"/>
</dbReference>
<keyword evidence="3" id="KW-1185">Reference proteome</keyword>
<dbReference type="STRING" id="278944.A0A4Z1J8W2"/>
<evidence type="ECO:0000256" key="1">
    <source>
        <dbReference type="SAM" id="MobiDB-lite"/>
    </source>
</evidence>